<evidence type="ECO:0000256" key="5">
    <source>
        <dbReference type="ARBA" id="ARBA00023163"/>
    </source>
</evidence>
<dbReference type="GO" id="GO:0003700">
    <property type="term" value="F:DNA-binding transcription factor activity"/>
    <property type="evidence" value="ECO:0007669"/>
    <property type="project" value="InterPro"/>
</dbReference>
<dbReference type="SUPFAM" id="SSF46785">
    <property type="entry name" value="Winged helix' DNA-binding domain"/>
    <property type="match status" value="1"/>
</dbReference>
<protein>
    <recommendedName>
        <fullName evidence="8">Fork-head domain-containing protein</fullName>
    </recommendedName>
</protein>
<gene>
    <name evidence="9" type="ORF">GSOID_T00000952001</name>
</gene>
<dbReference type="InterPro" id="IPR001766">
    <property type="entry name" value="Fork_head_dom"/>
</dbReference>
<sequence>MPEFTDNNFKENCIAEEDSFIDFGPFEEDLETFEYNEVECGQPTNVTEEFVLVLSDLAAAANNNEEFTIPIEQPRSQSVGSFEILNTRPERTHQVIRPRSSTINEFSPYPSASDNNSRKQRRGGNQSPGVFNGRRMTYAELIVEAIKSSKENRMTLRQIYQWMSRNIREFGPHGGPGCPSTNSWKNSIRHNLSLHEMFKRVPNHTRGESAFWVIDTTPSNNNDIYYDQKNSQTWPHVRPELFRPARTCPPNFRLDANYQVANFDNIRQSDSDCFDDFIREKFPRLALIIYPKKEPKLEPRIRLPSISLDNIPDNHSNSELFDSYFSKPPEFSSCTSPSHSEIFDSPHPSPSTADEGFDSISTMENFELDDICIDSDVDTIFNM</sequence>
<keyword evidence="2" id="KW-0963">Cytoplasm</keyword>
<name>E4WQQ2_OIKDI</name>
<keyword evidence="10" id="KW-1185">Reference proteome</keyword>
<keyword evidence="4 6" id="KW-0238">DNA-binding</keyword>
<dbReference type="Proteomes" id="UP000001307">
    <property type="component" value="Unassembled WGS sequence"/>
</dbReference>
<dbReference type="InParanoid" id="E4WQQ2"/>
<evidence type="ECO:0000256" key="3">
    <source>
        <dbReference type="ARBA" id="ARBA00023015"/>
    </source>
</evidence>
<dbReference type="GO" id="GO:0043565">
    <property type="term" value="F:sequence-specific DNA binding"/>
    <property type="evidence" value="ECO:0007669"/>
    <property type="project" value="InterPro"/>
</dbReference>
<dbReference type="GO" id="GO:0005634">
    <property type="term" value="C:nucleus"/>
    <property type="evidence" value="ECO:0007669"/>
    <property type="project" value="UniProtKB-SubCell"/>
</dbReference>
<evidence type="ECO:0000256" key="7">
    <source>
        <dbReference type="SAM" id="MobiDB-lite"/>
    </source>
</evidence>
<organism evidence="9">
    <name type="scientific">Oikopleura dioica</name>
    <name type="common">Tunicate</name>
    <dbReference type="NCBI Taxonomy" id="34765"/>
    <lineage>
        <taxon>Eukaryota</taxon>
        <taxon>Metazoa</taxon>
        <taxon>Chordata</taxon>
        <taxon>Tunicata</taxon>
        <taxon>Appendicularia</taxon>
        <taxon>Copelata</taxon>
        <taxon>Oikopleuridae</taxon>
        <taxon>Oikopleura</taxon>
    </lineage>
</organism>
<feature type="compositionally biased region" description="Polar residues" evidence="7">
    <location>
        <begin position="99"/>
        <end position="115"/>
    </location>
</feature>
<dbReference type="InterPro" id="IPR036390">
    <property type="entry name" value="WH_DNA-bd_sf"/>
</dbReference>
<evidence type="ECO:0000313" key="10">
    <source>
        <dbReference type="Proteomes" id="UP000001307"/>
    </source>
</evidence>
<dbReference type="PROSITE" id="PS50039">
    <property type="entry name" value="FORK_HEAD_3"/>
    <property type="match status" value="1"/>
</dbReference>
<feature type="region of interest" description="Disordered" evidence="7">
    <location>
        <begin position="335"/>
        <end position="357"/>
    </location>
</feature>
<evidence type="ECO:0000313" key="9">
    <source>
        <dbReference type="EMBL" id="CBY20943.1"/>
    </source>
</evidence>
<dbReference type="Pfam" id="PF00250">
    <property type="entry name" value="Forkhead"/>
    <property type="match status" value="1"/>
</dbReference>
<dbReference type="SMART" id="SM00339">
    <property type="entry name" value="FH"/>
    <property type="match status" value="1"/>
</dbReference>
<keyword evidence="6" id="KW-0539">Nucleus</keyword>
<dbReference type="PROSITE" id="PS00658">
    <property type="entry name" value="FORK_HEAD_2"/>
    <property type="match status" value="1"/>
</dbReference>
<feature type="DNA-binding region" description="Fork-head" evidence="6">
    <location>
        <begin position="136"/>
        <end position="215"/>
    </location>
</feature>
<dbReference type="GO" id="GO:0005737">
    <property type="term" value="C:cytoplasm"/>
    <property type="evidence" value="ECO:0007669"/>
    <property type="project" value="UniProtKB-SubCell"/>
</dbReference>
<dbReference type="AlphaFoldDB" id="E4WQQ2"/>
<evidence type="ECO:0000256" key="2">
    <source>
        <dbReference type="ARBA" id="ARBA00022490"/>
    </source>
</evidence>
<feature type="region of interest" description="Disordered" evidence="7">
    <location>
        <begin position="85"/>
        <end position="132"/>
    </location>
</feature>
<accession>E4WQQ2</accession>
<dbReference type="OrthoDB" id="5954824at2759"/>
<dbReference type="EMBL" id="FN653015">
    <property type="protein sequence ID" value="CBY20943.1"/>
    <property type="molecule type" value="Genomic_DNA"/>
</dbReference>
<feature type="domain" description="Fork-head" evidence="8">
    <location>
        <begin position="136"/>
        <end position="215"/>
    </location>
</feature>
<evidence type="ECO:0000256" key="6">
    <source>
        <dbReference type="PROSITE-ProRule" id="PRU00089"/>
    </source>
</evidence>
<evidence type="ECO:0000256" key="4">
    <source>
        <dbReference type="ARBA" id="ARBA00023125"/>
    </source>
</evidence>
<comment type="subcellular location">
    <subcellularLocation>
        <location evidence="1">Cytoplasm</location>
    </subcellularLocation>
    <subcellularLocation>
        <location evidence="6">Nucleus</location>
    </subcellularLocation>
</comment>
<dbReference type="InterPro" id="IPR030456">
    <property type="entry name" value="TF_fork_head_CS_2"/>
</dbReference>
<dbReference type="Gene3D" id="1.10.10.10">
    <property type="entry name" value="Winged helix-like DNA-binding domain superfamily/Winged helix DNA-binding domain"/>
    <property type="match status" value="1"/>
</dbReference>
<evidence type="ECO:0000256" key="1">
    <source>
        <dbReference type="ARBA" id="ARBA00004496"/>
    </source>
</evidence>
<keyword evidence="5" id="KW-0804">Transcription</keyword>
<dbReference type="PANTHER" id="PTHR45767">
    <property type="entry name" value="FORKHEAD BOX PROTEIN O"/>
    <property type="match status" value="1"/>
</dbReference>
<reference evidence="9" key="1">
    <citation type="journal article" date="2010" name="Science">
        <title>Plasticity of animal genome architecture unmasked by rapid evolution of a pelagic tunicate.</title>
        <authorList>
            <person name="Denoeud F."/>
            <person name="Henriet S."/>
            <person name="Mungpakdee S."/>
            <person name="Aury J.M."/>
            <person name="Da Silva C."/>
            <person name="Brinkmann H."/>
            <person name="Mikhaleva J."/>
            <person name="Olsen L.C."/>
            <person name="Jubin C."/>
            <person name="Canestro C."/>
            <person name="Bouquet J.M."/>
            <person name="Danks G."/>
            <person name="Poulain J."/>
            <person name="Campsteijn C."/>
            <person name="Adamski M."/>
            <person name="Cross I."/>
            <person name="Yadetie F."/>
            <person name="Muffato M."/>
            <person name="Louis A."/>
            <person name="Butcher S."/>
            <person name="Tsagkogeorga G."/>
            <person name="Konrad A."/>
            <person name="Singh S."/>
            <person name="Jensen M.F."/>
            <person name="Cong E.H."/>
            <person name="Eikeseth-Otteraa H."/>
            <person name="Noel B."/>
            <person name="Anthouard V."/>
            <person name="Porcel B.M."/>
            <person name="Kachouri-Lafond R."/>
            <person name="Nishino A."/>
            <person name="Ugolini M."/>
            <person name="Chourrout P."/>
            <person name="Nishida H."/>
            <person name="Aasland R."/>
            <person name="Huzurbazar S."/>
            <person name="Westhof E."/>
            <person name="Delsuc F."/>
            <person name="Lehrach H."/>
            <person name="Reinhardt R."/>
            <person name="Weissenbach J."/>
            <person name="Roy S.W."/>
            <person name="Artiguenave F."/>
            <person name="Postlethwait J.H."/>
            <person name="Manak J.R."/>
            <person name="Thompson E.M."/>
            <person name="Jaillon O."/>
            <person name="Du Pasquier L."/>
            <person name="Boudinot P."/>
            <person name="Liberles D.A."/>
            <person name="Volff J.N."/>
            <person name="Philippe H."/>
            <person name="Lenhard B."/>
            <person name="Roest Crollius H."/>
            <person name="Wincker P."/>
            <person name="Chourrout D."/>
        </authorList>
    </citation>
    <scope>NUCLEOTIDE SEQUENCE [LARGE SCALE GENOMIC DNA]</scope>
</reference>
<proteinExistence type="predicted"/>
<dbReference type="InterPro" id="IPR036388">
    <property type="entry name" value="WH-like_DNA-bd_sf"/>
</dbReference>
<keyword evidence="3" id="KW-0805">Transcription regulation</keyword>
<evidence type="ECO:0000259" key="8">
    <source>
        <dbReference type="PROSITE" id="PS50039"/>
    </source>
</evidence>
<dbReference type="CDD" id="cd20032">
    <property type="entry name" value="FH_FOXO"/>
    <property type="match status" value="1"/>
</dbReference>
<dbReference type="PRINTS" id="PR00053">
    <property type="entry name" value="FORKHEAD"/>
</dbReference>